<reference evidence="1 2" key="1">
    <citation type="journal article" date="2024" name="G3 (Bethesda)">
        <title>Genome assembly of Hibiscus sabdariffa L. provides insights into metabolisms of medicinal natural products.</title>
        <authorList>
            <person name="Kim T."/>
        </authorList>
    </citation>
    <scope>NUCLEOTIDE SEQUENCE [LARGE SCALE GENOMIC DNA]</scope>
    <source>
        <strain evidence="1">TK-2024</strain>
        <tissue evidence="1">Old leaves</tissue>
    </source>
</reference>
<accession>A0ABR2FAU5</accession>
<organism evidence="1 2">
    <name type="scientific">Hibiscus sabdariffa</name>
    <name type="common">roselle</name>
    <dbReference type="NCBI Taxonomy" id="183260"/>
    <lineage>
        <taxon>Eukaryota</taxon>
        <taxon>Viridiplantae</taxon>
        <taxon>Streptophyta</taxon>
        <taxon>Embryophyta</taxon>
        <taxon>Tracheophyta</taxon>
        <taxon>Spermatophyta</taxon>
        <taxon>Magnoliopsida</taxon>
        <taxon>eudicotyledons</taxon>
        <taxon>Gunneridae</taxon>
        <taxon>Pentapetalae</taxon>
        <taxon>rosids</taxon>
        <taxon>malvids</taxon>
        <taxon>Malvales</taxon>
        <taxon>Malvaceae</taxon>
        <taxon>Malvoideae</taxon>
        <taxon>Hibiscus</taxon>
    </lineage>
</organism>
<comment type="caution">
    <text evidence="1">The sequence shown here is derived from an EMBL/GenBank/DDBJ whole genome shotgun (WGS) entry which is preliminary data.</text>
</comment>
<dbReference type="Proteomes" id="UP001472677">
    <property type="component" value="Unassembled WGS sequence"/>
</dbReference>
<dbReference type="EMBL" id="JBBPBM010000007">
    <property type="protein sequence ID" value="KAK8575428.1"/>
    <property type="molecule type" value="Genomic_DNA"/>
</dbReference>
<evidence type="ECO:0000313" key="2">
    <source>
        <dbReference type="Proteomes" id="UP001472677"/>
    </source>
</evidence>
<sequence>MRVNEQQVTLNVFKALKRSDNLEECHNVNSIDAELETYWRGHYLTTESEYENFKEQKPKEVAQQEANCVLRQPGKSFKFLDHSSKEISTPKTSIEQPPTLRTSSMLKKLKYDHLGNDNTLPITLSFELQHEQ</sequence>
<proteinExistence type="predicted"/>
<gene>
    <name evidence="1" type="ORF">V6N12_063101</name>
</gene>
<evidence type="ECO:0000313" key="1">
    <source>
        <dbReference type="EMBL" id="KAK8575428.1"/>
    </source>
</evidence>
<protein>
    <submittedName>
        <fullName evidence="1">Uncharacterized protein</fullName>
    </submittedName>
</protein>
<keyword evidence="2" id="KW-1185">Reference proteome</keyword>
<name>A0ABR2FAU5_9ROSI</name>